<evidence type="ECO:0000313" key="3">
    <source>
        <dbReference type="Proteomes" id="UP000265520"/>
    </source>
</evidence>
<dbReference type="EMBL" id="LXQA011351156">
    <property type="protein sequence ID" value="MCI94243.1"/>
    <property type="molecule type" value="Genomic_DNA"/>
</dbReference>
<protein>
    <submittedName>
        <fullName evidence="2">Uncharacterized protein</fullName>
    </submittedName>
</protein>
<dbReference type="AlphaFoldDB" id="A0A392W3D0"/>
<comment type="caution">
    <text evidence="2">The sequence shown here is derived from an EMBL/GenBank/DDBJ whole genome shotgun (WGS) entry which is preliminary data.</text>
</comment>
<dbReference type="Proteomes" id="UP000265520">
    <property type="component" value="Unassembled WGS sequence"/>
</dbReference>
<name>A0A392W3D0_9FABA</name>
<organism evidence="2 3">
    <name type="scientific">Trifolium medium</name>
    <dbReference type="NCBI Taxonomy" id="97028"/>
    <lineage>
        <taxon>Eukaryota</taxon>
        <taxon>Viridiplantae</taxon>
        <taxon>Streptophyta</taxon>
        <taxon>Embryophyta</taxon>
        <taxon>Tracheophyta</taxon>
        <taxon>Spermatophyta</taxon>
        <taxon>Magnoliopsida</taxon>
        <taxon>eudicotyledons</taxon>
        <taxon>Gunneridae</taxon>
        <taxon>Pentapetalae</taxon>
        <taxon>rosids</taxon>
        <taxon>fabids</taxon>
        <taxon>Fabales</taxon>
        <taxon>Fabaceae</taxon>
        <taxon>Papilionoideae</taxon>
        <taxon>50 kb inversion clade</taxon>
        <taxon>NPAAA clade</taxon>
        <taxon>Hologalegina</taxon>
        <taxon>IRL clade</taxon>
        <taxon>Trifolieae</taxon>
        <taxon>Trifolium</taxon>
    </lineage>
</organism>
<feature type="non-terminal residue" evidence="2">
    <location>
        <position position="1"/>
    </location>
</feature>
<reference evidence="2 3" key="1">
    <citation type="journal article" date="2018" name="Front. Plant Sci.">
        <title>Red Clover (Trifolium pratense) and Zigzag Clover (T. medium) - A Picture of Genomic Similarities and Differences.</title>
        <authorList>
            <person name="Dluhosova J."/>
            <person name="Istvanek J."/>
            <person name="Nedelnik J."/>
            <person name="Repkova J."/>
        </authorList>
    </citation>
    <scope>NUCLEOTIDE SEQUENCE [LARGE SCALE GENOMIC DNA]</scope>
    <source>
        <strain evidence="3">cv. 10/8</strain>
        <tissue evidence="2">Leaf</tissue>
    </source>
</reference>
<proteinExistence type="predicted"/>
<evidence type="ECO:0000256" key="1">
    <source>
        <dbReference type="SAM" id="MobiDB-lite"/>
    </source>
</evidence>
<keyword evidence="3" id="KW-1185">Reference proteome</keyword>
<sequence>SEAGRLQRLKASEAENIRTSENVPEAEHVSELGLSEPIRSR</sequence>
<feature type="region of interest" description="Disordered" evidence="1">
    <location>
        <begin position="1"/>
        <end position="41"/>
    </location>
</feature>
<evidence type="ECO:0000313" key="2">
    <source>
        <dbReference type="EMBL" id="MCI94243.1"/>
    </source>
</evidence>
<accession>A0A392W3D0</accession>